<dbReference type="Gene3D" id="3.40.50.1820">
    <property type="entry name" value="alpha/beta hydrolase"/>
    <property type="match status" value="1"/>
</dbReference>
<evidence type="ECO:0000256" key="1">
    <source>
        <dbReference type="ARBA" id="ARBA00022801"/>
    </source>
</evidence>
<gene>
    <name evidence="3" type="primary">mlhB</name>
    <name evidence="3" type="ORF">HRbin17_00234</name>
</gene>
<sequence length="288" mass="31685">MLANLWVIFFNRLGQKAIARAGRNVAVHEDLPYGHEGTEPLLLDLFVPAQASRTPCVGVVVLHGGAWCVGSRKDVAWLGYLLARRGFVAACVGYRLAPRHRYPAALHDAQAAVRWLRENADRWGVNPHRIGALGLSAGGHLALHLGLRDDERFPISSRVHRVVAIFAPTDLTAPYYVAAAENPSPLMPNYLRDFLGALYRDAPELWRDASPLWHVHPQGAPCFLIHGTRDRLVPPDQATRFADALRAVGVPVTLVLINGLGHGYSLRPTIMRQLHNALEAALQFLAEA</sequence>
<dbReference type="InterPro" id="IPR050300">
    <property type="entry name" value="GDXG_lipolytic_enzyme"/>
</dbReference>
<feature type="domain" description="BD-FAE-like" evidence="2">
    <location>
        <begin position="43"/>
        <end position="245"/>
    </location>
</feature>
<proteinExistence type="predicted"/>
<dbReference type="EC" id="3.1.1.83" evidence="3"/>
<name>A0A2H5X991_9BACT</name>
<dbReference type="PANTHER" id="PTHR48081">
    <property type="entry name" value="AB HYDROLASE SUPERFAMILY PROTEIN C4A8.06C"/>
    <property type="match status" value="1"/>
</dbReference>
<evidence type="ECO:0000313" key="3">
    <source>
        <dbReference type="EMBL" id="GBC97745.1"/>
    </source>
</evidence>
<dbReference type="GO" id="GO:0016787">
    <property type="term" value="F:hydrolase activity"/>
    <property type="evidence" value="ECO:0007669"/>
    <property type="project" value="UniProtKB-KW"/>
</dbReference>
<dbReference type="Proteomes" id="UP000236173">
    <property type="component" value="Unassembled WGS sequence"/>
</dbReference>
<keyword evidence="1 3" id="KW-0378">Hydrolase</keyword>
<comment type="caution">
    <text evidence="3">The sequence shown here is derived from an EMBL/GenBank/DDBJ whole genome shotgun (WGS) entry which is preliminary data.</text>
</comment>
<evidence type="ECO:0000313" key="4">
    <source>
        <dbReference type="Proteomes" id="UP000236173"/>
    </source>
</evidence>
<evidence type="ECO:0000259" key="2">
    <source>
        <dbReference type="Pfam" id="PF20434"/>
    </source>
</evidence>
<dbReference type="InterPro" id="IPR049492">
    <property type="entry name" value="BD-FAE-like_dom"/>
</dbReference>
<organism evidence="3 4">
    <name type="scientific">Candidatus Fervidibacter japonicus</name>
    <dbReference type="NCBI Taxonomy" id="2035412"/>
    <lineage>
        <taxon>Bacteria</taxon>
        <taxon>Candidatus Fervidibacterota</taxon>
        <taxon>Candidatus Fervidibacter</taxon>
    </lineage>
</organism>
<dbReference type="AlphaFoldDB" id="A0A2H5X991"/>
<reference evidence="4" key="1">
    <citation type="submission" date="2017-09" db="EMBL/GenBank/DDBJ databases">
        <title>Metaegenomics of thermophilic ammonia-oxidizing enrichment culture.</title>
        <authorList>
            <person name="Kato S."/>
            <person name="Suzuki K."/>
        </authorList>
    </citation>
    <scope>NUCLEOTIDE SEQUENCE [LARGE SCALE GENOMIC DNA]</scope>
</reference>
<dbReference type="InterPro" id="IPR029058">
    <property type="entry name" value="AB_hydrolase_fold"/>
</dbReference>
<accession>A0A2H5X991</accession>
<dbReference type="Pfam" id="PF20434">
    <property type="entry name" value="BD-FAE"/>
    <property type="match status" value="1"/>
</dbReference>
<dbReference type="SUPFAM" id="SSF53474">
    <property type="entry name" value="alpha/beta-Hydrolases"/>
    <property type="match status" value="1"/>
</dbReference>
<protein>
    <submittedName>
        <fullName evidence="3">Monoterpene epsilon-lactone hydrolase</fullName>
        <ecNumber evidence="3">3.1.1.83</ecNumber>
    </submittedName>
</protein>
<dbReference type="EMBL" id="BEHT01000002">
    <property type="protein sequence ID" value="GBC97745.1"/>
    <property type="molecule type" value="Genomic_DNA"/>
</dbReference>